<keyword evidence="1" id="KW-1133">Transmembrane helix</keyword>
<sequence>MTASKFRVLFRTVLIIFALVYGVAAYPDGWSRFAILVAVIAIFMTFEDVAMKKASKQQRLLFVAVFAITFFAAFYYAFLA</sequence>
<feature type="transmembrane region" description="Helical" evidence="1">
    <location>
        <begin position="9"/>
        <end position="27"/>
    </location>
</feature>
<dbReference type="AlphaFoldDB" id="A0A1Q8Q4E4"/>
<evidence type="ECO:0000313" key="3">
    <source>
        <dbReference type="Proteomes" id="UP000185568"/>
    </source>
</evidence>
<dbReference type="RefSeq" id="WP_075398707.1">
    <property type="nucleotide sequence ID" value="NZ_MSDU01000022.1"/>
</dbReference>
<evidence type="ECO:0000256" key="1">
    <source>
        <dbReference type="SAM" id="Phobius"/>
    </source>
</evidence>
<name>A0A1Q8Q4E4_9BACI</name>
<keyword evidence="1" id="KW-0472">Membrane</keyword>
<accession>A0A1Q8Q4E4</accession>
<comment type="caution">
    <text evidence="2">The sequence shown here is derived from an EMBL/GenBank/DDBJ whole genome shotgun (WGS) entry which is preliminary data.</text>
</comment>
<feature type="transmembrane region" description="Helical" evidence="1">
    <location>
        <begin position="33"/>
        <end position="51"/>
    </location>
</feature>
<dbReference type="EMBL" id="MSDU01000022">
    <property type="protein sequence ID" value="OLN22197.1"/>
    <property type="molecule type" value="Genomic_DNA"/>
</dbReference>
<proteinExistence type="predicted"/>
<reference evidence="2 3" key="1">
    <citation type="submission" date="2016-12" db="EMBL/GenBank/DDBJ databases">
        <title>Domibacillus antri genome sequencing.</title>
        <authorList>
            <person name="Verma A."/>
            <person name="Krishnamurthi S."/>
        </authorList>
    </citation>
    <scope>NUCLEOTIDE SEQUENCE [LARGE SCALE GENOMIC DNA]</scope>
    <source>
        <strain evidence="2 3">XD80</strain>
    </source>
</reference>
<evidence type="ECO:0000313" key="2">
    <source>
        <dbReference type="EMBL" id="OLN22197.1"/>
    </source>
</evidence>
<dbReference type="Proteomes" id="UP000185568">
    <property type="component" value="Unassembled WGS sequence"/>
</dbReference>
<dbReference type="OrthoDB" id="2973574at2"/>
<organism evidence="2 3">
    <name type="scientific">Domibacillus antri</name>
    <dbReference type="NCBI Taxonomy" id="1714264"/>
    <lineage>
        <taxon>Bacteria</taxon>
        <taxon>Bacillati</taxon>
        <taxon>Bacillota</taxon>
        <taxon>Bacilli</taxon>
        <taxon>Bacillales</taxon>
        <taxon>Bacillaceae</taxon>
        <taxon>Domibacillus</taxon>
    </lineage>
</organism>
<keyword evidence="3" id="KW-1185">Reference proteome</keyword>
<keyword evidence="1" id="KW-0812">Transmembrane</keyword>
<protein>
    <submittedName>
        <fullName evidence="2">Uncharacterized protein</fullName>
    </submittedName>
</protein>
<gene>
    <name evidence="2" type="ORF">BTO30_10630</name>
</gene>
<feature type="transmembrane region" description="Helical" evidence="1">
    <location>
        <begin position="60"/>
        <end position="78"/>
    </location>
</feature>